<reference evidence="3" key="5">
    <citation type="submission" date="2018-04" db="UniProtKB">
        <authorList>
            <consortium name="EnsemblFungi"/>
        </authorList>
    </citation>
    <scope>IDENTIFICATION</scope>
    <source>
        <strain evidence="3">R3-111a-1</strain>
    </source>
</reference>
<evidence type="ECO:0000256" key="1">
    <source>
        <dbReference type="SAM" id="MobiDB-lite"/>
    </source>
</evidence>
<accession>J3NMD9</accession>
<feature type="region of interest" description="Disordered" evidence="1">
    <location>
        <begin position="78"/>
        <end position="108"/>
    </location>
</feature>
<evidence type="ECO:0000313" key="3">
    <source>
        <dbReference type="EnsemblFungi" id="EJT82470"/>
    </source>
</evidence>
<sequence>MTRIAHMQSHPIQPIRMQTHRLRSSRPPRLPDDKNGPNGTWDGRGHPNAGLGAGDYGQRPRRYLGLYKVTGTITKVLPSVFPSPAGQPKAGWENNEERGAWSVAPGAY</sequence>
<reference evidence="2" key="2">
    <citation type="submission" date="2010-07" db="EMBL/GenBank/DDBJ databases">
        <authorList>
            <consortium name="The Broad Institute Genome Sequencing Platform"/>
            <consortium name="Broad Institute Genome Sequencing Center for Infectious Disease"/>
            <person name="Ma L.-J."/>
            <person name="Dead R."/>
            <person name="Young S."/>
            <person name="Zeng Q."/>
            <person name="Koehrsen M."/>
            <person name="Alvarado L."/>
            <person name="Berlin A."/>
            <person name="Chapman S.B."/>
            <person name="Chen Z."/>
            <person name="Freedman E."/>
            <person name="Gellesch M."/>
            <person name="Goldberg J."/>
            <person name="Griggs A."/>
            <person name="Gujja S."/>
            <person name="Heilman E.R."/>
            <person name="Heiman D."/>
            <person name="Hepburn T."/>
            <person name="Howarth C."/>
            <person name="Jen D."/>
            <person name="Larson L."/>
            <person name="Mehta T."/>
            <person name="Neiman D."/>
            <person name="Pearson M."/>
            <person name="Roberts A."/>
            <person name="Saif S."/>
            <person name="Shea T."/>
            <person name="Shenoy N."/>
            <person name="Sisk P."/>
            <person name="Stolte C."/>
            <person name="Sykes S."/>
            <person name="Walk T."/>
            <person name="White J."/>
            <person name="Yandava C."/>
            <person name="Haas B."/>
            <person name="Nusbaum C."/>
            <person name="Birren B."/>
        </authorList>
    </citation>
    <scope>NUCLEOTIDE SEQUENCE</scope>
    <source>
        <strain evidence="2">R3-111a-1</strain>
    </source>
</reference>
<reference evidence="4" key="1">
    <citation type="submission" date="2010-07" db="EMBL/GenBank/DDBJ databases">
        <title>The genome sequence of Gaeumannomyces graminis var. tritici strain R3-111a-1.</title>
        <authorList>
            <consortium name="The Broad Institute Genome Sequencing Platform"/>
            <person name="Ma L.-J."/>
            <person name="Dead R."/>
            <person name="Young S."/>
            <person name="Zeng Q."/>
            <person name="Koehrsen M."/>
            <person name="Alvarado L."/>
            <person name="Berlin A."/>
            <person name="Chapman S.B."/>
            <person name="Chen Z."/>
            <person name="Freedman E."/>
            <person name="Gellesch M."/>
            <person name="Goldberg J."/>
            <person name="Griggs A."/>
            <person name="Gujja S."/>
            <person name="Heilman E.R."/>
            <person name="Heiman D."/>
            <person name="Hepburn T."/>
            <person name="Howarth C."/>
            <person name="Jen D."/>
            <person name="Larson L."/>
            <person name="Mehta T."/>
            <person name="Neiman D."/>
            <person name="Pearson M."/>
            <person name="Roberts A."/>
            <person name="Saif S."/>
            <person name="Shea T."/>
            <person name="Shenoy N."/>
            <person name="Sisk P."/>
            <person name="Stolte C."/>
            <person name="Sykes S."/>
            <person name="Walk T."/>
            <person name="White J."/>
            <person name="Yandava C."/>
            <person name="Haas B."/>
            <person name="Nusbaum C."/>
            <person name="Birren B."/>
        </authorList>
    </citation>
    <scope>NUCLEOTIDE SEQUENCE [LARGE SCALE GENOMIC DNA]</scope>
    <source>
        <strain evidence="4">R3-111a-1</strain>
    </source>
</reference>
<organism evidence="2">
    <name type="scientific">Gaeumannomyces tritici (strain R3-111a-1)</name>
    <name type="common">Wheat and barley take-all root rot fungus</name>
    <name type="synonym">Gaeumannomyces graminis var. tritici</name>
    <dbReference type="NCBI Taxonomy" id="644352"/>
    <lineage>
        <taxon>Eukaryota</taxon>
        <taxon>Fungi</taxon>
        <taxon>Dikarya</taxon>
        <taxon>Ascomycota</taxon>
        <taxon>Pezizomycotina</taxon>
        <taxon>Sordariomycetes</taxon>
        <taxon>Sordariomycetidae</taxon>
        <taxon>Magnaporthales</taxon>
        <taxon>Magnaporthaceae</taxon>
        <taxon>Gaeumannomyces</taxon>
    </lineage>
</organism>
<feature type="region of interest" description="Disordered" evidence="1">
    <location>
        <begin position="1"/>
        <end position="58"/>
    </location>
</feature>
<dbReference type="GeneID" id="20342901"/>
<dbReference type="AlphaFoldDB" id="J3NMD9"/>
<reference evidence="3" key="4">
    <citation type="journal article" date="2015" name="G3 (Bethesda)">
        <title>Genome sequences of three phytopathogenic species of the Magnaporthaceae family of fungi.</title>
        <authorList>
            <person name="Okagaki L.H."/>
            <person name="Nunes C.C."/>
            <person name="Sailsbery J."/>
            <person name="Clay B."/>
            <person name="Brown D."/>
            <person name="John T."/>
            <person name="Oh Y."/>
            <person name="Young N."/>
            <person name="Fitzgerald M."/>
            <person name="Haas B.J."/>
            <person name="Zeng Q."/>
            <person name="Young S."/>
            <person name="Adiconis X."/>
            <person name="Fan L."/>
            <person name="Levin J.Z."/>
            <person name="Mitchell T.K."/>
            <person name="Okubara P.A."/>
            <person name="Farman M.L."/>
            <person name="Kohn L.M."/>
            <person name="Birren B."/>
            <person name="Ma L.-J."/>
            <person name="Dean R.A."/>
        </authorList>
    </citation>
    <scope>NUCLEOTIDE SEQUENCE</scope>
    <source>
        <strain evidence="3">R3-111a-1</strain>
    </source>
</reference>
<dbReference type="EMBL" id="GL385395">
    <property type="protein sequence ID" value="EJT82470.1"/>
    <property type="molecule type" value="Genomic_DNA"/>
</dbReference>
<evidence type="ECO:0000313" key="4">
    <source>
        <dbReference type="Proteomes" id="UP000006039"/>
    </source>
</evidence>
<evidence type="ECO:0000313" key="2">
    <source>
        <dbReference type="EMBL" id="EJT82470.1"/>
    </source>
</evidence>
<dbReference type="EnsemblFungi" id="EJT82470">
    <property type="protein sequence ID" value="EJT82470"/>
    <property type="gene ID" value="GGTG_02443"/>
</dbReference>
<dbReference type="Proteomes" id="UP000006039">
    <property type="component" value="Unassembled WGS sequence"/>
</dbReference>
<reference evidence="2" key="3">
    <citation type="submission" date="2010-09" db="EMBL/GenBank/DDBJ databases">
        <title>Annotation of Gaeumannomyces graminis var. tritici R3-111a-1.</title>
        <authorList>
            <consortium name="The Broad Institute Genome Sequencing Platform"/>
            <person name="Ma L.-J."/>
            <person name="Dead R."/>
            <person name="Young S.K."/>
            <person name="Zeng Q."/>
            <person name="Gargeya S."/>
            <person name="Fitzgerald M."/>
            <person name="Haas B."/>
            <person name="Abouelleil A."/>
            <person name="Alvarado L."/>
            <person name="Arachchi H.M."/>
            <person name="Berlin A."/>
            <person name="Brown A."/>
            <person name="Chapman S.B."/>
            <person name="Chen Z."/>
            <person name="Dunbar C."/>
            <person name="Freedman E."/>
            <person name="Gearin G."/>
            <person name="Gellesch M."/>
            <person name="Goldberg J."/>
            <person name="Griggs A."/>
            <person name="Gujja S."/>
            <person name="Heiman D."/>
            <person name="Howarth C."/>
            <person name="Larson L."/>
            <person name="Lui A."/>
            <person name="MacDonald P.J.P."/>
            <person name="Mehta T."/>
            <person name="Montmayeur A."/>
            <person name="Murphy C."/>
            <person name="Neiman D."/>
            <person name="Pearson M."/>
            <person name="Priest M."/>
            <person name="Roberts A."/>
            <person name="Saif S."/>
            <person name="Shea T."/>
            <person name="Shenoy N."/>
            <person name="Sisk P."/>
            <person name="Stolte C."/>
            <person name="Sykes S."/>
            <person name="Yandava C."/>
            <person name="Wortman J."/>
            <person name="Nusbaum C."/>
            <person name="Birren B."/>
        </authorList>
    </citation>
    <scope>NUCLEOTIDE SEQUENCE</scope>
    <source>
        <strain evidence="2">R3-111a-1</strain>
    </source>
</reference>
<proteinExistence type="predicted"/>
<name>J3NMD9_GAET3</name>
<dbReference type="HOGENOM" id="CLU_2197147_0_0_1"/>
<keyword evidence="4" id="KW-1185">Reference proteome</keyword>
<dbReference type="RefSeq" id="XP_009218479.1">
    <property type="nucleotide sequence ID" value="XM_009220215.1"/>
</dbReference>
<dbReference type="VEuPathDB" id="FungiDB:GGTG_02443"/>
<gene>
    <name evidence="3" type="primary">20342901</name>
    <name evidence="2" type="ORF">GGTG_02443</name>
</gene>
<protein>
    <submittedName>
        <fullName evidence="2 3">Uncharacterized protein</fullName>
    </submittedName>
</protein>